<evidence type="ECO:0000313" key="2">
    <source>
        <dbReference type="EMBL" id="KAK1119819.1"/>
    </source>
</evidence>
<comment type="caution">
    <text evidence="2">The sequence shown here is derived from an EMBL/GenBank/DDBJ whole genome shotgun (WGS) entry which is preliminary data.</text>
</comment>
<keyword evidence="3" id="KW-1185">Reference proteome</keyword>
<evidence type="ECO:0000256" key="1">
    <source>
        <dbReference type="SAM" id="MobiDB-lite"/>
    </source>
</evidence>
<evidence type="ECO:0000313" key="3">
    <source>
        <dbReference type="Proteomes" id="UP001177670"/>
    </source>
</evidence>
<dbReference type="EMBL" id="JAHYIQ010000034">
    <property type="protein sequence ID" value="KAK1119819.1"/>
    <property type="molecule type" value="Genomic_DNA"/>
</dbReference>
<accession>A0AA40FIP2</accession>
<feature type="region of interest" description="Disordered" evidence="1">
    <location>
        <begin position="34"/>
        <end position="63"/>
    </location>
</feature>
<reference evidence="2" key="1">
    <citation type="submission" date="2021-10" db="EMBL/GenBank/DDBJ databases">
        <title>Melipona bicolor Genome sequencing and assembly.</title>
        <authorList>
            <person name="Araujo N.S."/>
            <person name="Arias M.C."/>
        </authorList>
    </citation>
    <scope>NUCLEOTIDE SEQUENCE</scope>
    <source>
        <strain evidence="2">USP_2M_L1-L4_2017</strain>
        <tissue evidence="2">Whole body</tissue>
    </source>
</reference>
<protein>
    <submittedName>
        <fullName evidence="2">Uncharacterized protein</fullName>
    </submittedName>
</protein>
<name>A0AA40FIP2_9HYME</name>
<sequence length="111" mass="12596">MYQAGNPDCSVPFVSLNIHQQPIRSPEFYGLPDEREVEEDASAGSQAEFDRSQARRHSCAIPGQSRRSIDRALFDGQKRIAAVLFGLATERSRGVLRAPRHRWNRSRWSDA</sequence>
<proteinExistence type="predicted"/>
<organism evidence="2 3">
    <name type="scientific">Melipona bicolor</name>
    <dbReference type="NCBI Taxonomy" id="60889"/>
    <lineage>
        <taxon>Eukaryota</taxon>
        <taxon>Metazoa</taxon>
        <taxon>Ecdysozoa</taxon>
        <taxon>Arthropoda</taxon>
        <taxon>Hexapoda</taxon>
        <taxon>Insecta</taxon>
        <taxon>Pterygota</taxon>
        <taxon>Neoptera</taxon>
        <taxon>Endopterygota</taxon>
        <taxon>Hymenoptera</taxon>
        <taxon>Apocrita</taxon>
        <taxon>Aculeata</taxon>
        <taxon>Apoidea</taxon>
        <taxon>Anthophila</taxon>
        <taxon>Apidae</taxon>
        <taxon>Melipona</taxon>
    </lineage>
</organism>
<dbReference type="Proteomes" id="UP001177670">
    <property type="component" value="Unassembled WGS sequence"/>
</dbReference>
<dbReference type="AlphaFoldDB" id="A0AA40FIP2"/>
<gene>
    <name evidence="2" type="ORF">K0M31_012897</name>
</gene>